<accession>A0A849L6F1</accession>
<gene>
    <name evidence="4" type="ORF">HMH01_14715</name>
</gene>
<evidence type="ECO:0000256" key="2">
    <source>
        <dbReference type="ARBA" id="ARBA00022801"/>
    </source>
</evidence>
<sequence>MSGADPHGTARLLRWGAPAGQARLGLVLLHGRGGSAEDILGLAAHLGLADIAAVAPQAAGHSWWPTSFLAPTAALEPYLSSALAAVGRSVAALEAEGIPRAQIAIAGFSQGGCLAVEAAARLAGPLHAVIALSGAMIGSGDADGAPTDALYGHAPKRFDYETRLDGVPVYLGCHAQDPHIPLARVNESARVLRGLGAEVDEQIFPGPGHGILPEEIRAMQGLLGPSS</sequence>
<evidence type="ECO:0000313" key="4">
    <source>
        <dbReference type="EMBL" id="NNU81690.1"/>
    </source>
</evidence>
<dbReference type="EMBL" id="JABFBC010000002">
    <property type="protein sequence ID" value="NNU81690.1"/>
    <property type="molecule type" value="Genomic_DNA"/>
</dbReference>
<comment type="similarity">
    <text evidence="1">Belongs to the AB hydrolase superfamily. AB hydrolase 2 family.</text>
</comment>
<dbReference type="Gene3D" id="3.40.50.1820">
    <property type="entry name" value="alpha/beta hydrolase"/>
    <property type="match status" value="1"/>
</dbReference>
<evidence type="ECO:0000256" key="1">
    <source>
        <dbReference type="ARBA" id="ARBA00006499"/>
    </source>
</evidence>
<dbReference type="AlphaFoldDB" id="A0A849L6F1"/>
<protein>
    <submittedName>
        <fullName evidence="4">Phospholipase</fullName>
    </submittedName>
</protein>
<feature type="domain" description="Phospholipase/carboxylesterase/thioesterase" evidence="3">
    <location>
        <begin position="26"/>
        <end position="220"/>
    </location>
</feature>
<proteinExistence type="inferred from homology"/>
<evidence type="ECO:0000259" key="3">
    <source>
        <dbReference type="Pfam" id="PF02230"/>
    </source>
</evidence>
<name>A0A849L6F1_9RHOB</name>
<dbReference type="Proteomes" id="UP000572377">
    <property type="component" value="Unassembled WGS sequence"/>
</dbReference>
<dbReference type="InterPro" id="IPR029058">
    <property type="entry name" value="AB_hydrolase_fold"/>
</dbReference>
<comment type="caution">
    <text evidence="4">The sequence shown here is derived from an EMBL/GenBank/DDBJ whole genome shotgun (WGS) entry which is preliminary data.</text>
</comment>
<keyword evidence="2" id="KW-0378">Hydrolase</keyword>
<dbReference type="PANTHER" id="PTHR10655:SF17">
    <property type="entry name" value="LYSOPHOSPHOLIPASE-LIKE PROTEIN 1"/>
    <property type="match status" value="1"/>
</dbReference>
<dbReference type="InterPro" id="IPR050565">
    <property type="entry name" value="LYPA1-2/EST-like"/>
</dbReference>
<evidence type="ECO:0000313" key="5">
    <source>
        <dbReference type="Proteomes" id="UP000572377"/>
    </source>
</evidence>
<organism evidence="4 5">
    <name type="scientific">Halovulum dunhuangense</name>
    <dbReference type="NCBI Taxonomy" id="1505036"/>
    <lineage>
        <taxon>Bacteria</taxon>
        <taxon>Pseudomonadati</taxon>
        <taxon>Pseudomonadota</taxon>
        <taxon>Alphaproteobacteria</taxon>
        <taxon>Rhodobacterales</taxon>
        <taxon>Paracoccaceae</taxon>
        <taxon>Halovulum</taxon>
    </lineage>
</organism>
<keyword evidence="5" id="KW-1185">Reference proteome</keyword>
<dbReference type="Pfam" id="PF02230">
    <property type="entry name" value="Abhydrolase_2"/>
    <property type="match status" value="1"/>
</dbReference>
<dbReference type="RefSeq" id="WP_171326511.1">
    <property type="nucleotide sequence ID" value="NZ_JABFBC010000002.1"/>
</dbReference>
<dbReference type="InterPro" id="IPR003140">
    <property type="entry name" value="PLipase/COase/thioEstase"/>
</dbReference>
<dbReference type="PANTHER" id="PTHR10655">
    <property type="entry name" value="LYSOPHOSPHOLIPASE-RELATED"/>
    <property type="match status" value="1"/>
</dbReference>
<reference evidence="4 5" key="1">
    <citation type="submission" date="2020-05" db="EMBL/GenBank/DDBJ databases">
        <title>Gimesia benthica sp. nov., a novel planctomycete isolated from a deep-sea water sample of the Northwest Indian Ocean.</title>
        <authorList>
            <person name="Wang J."/>
            <person name="Ruan C."/>
            <person name="Song L."/>
            <person name="Zhu Y."/>
            <person name="Li A."/>
            <person name="Zheng X."/>
            <person name="Wang L."/>
            <person name="Lu Z."/>
            <person name="Huang Y."/>
            <person name="Du W."/>
            <person name="Zhou Y."/>
            <person name="Huang L."/>
            <person name="Dai X."/>
        </authorList>
    </citation>
    <scope>NUCLEOTIDE SEQUENCE [LARGE SCALE GENOMIC DNA]</scope>
    <source>
        <strain evidence="4 5">YYQ-30</strain>
    </source>
</reference>
<dbReference type="GO" id="GO:0016787">
    <property type="term" value="F:hydrolase activity"/>
    <property type="evidence" value="ECO:0007669"/>
    <property type="project" value="UniProtKB-KW"/>
</dbReference>
<dbReference type="SUPFAM" id="SSF53474">
    <property type="entry name" value="alpha/beta-Hydrolases"/>
    <property type="match status" value="1"/>
</dbReference>